<feature type="transmembrane region" description="Helical" evidence="6">
    <location>
        <begin position="635"/>
        <end position="653"/>
    </location>
</feature>
<dbReference type="PANTHER" id="PTHR16189">
    <property type="entry name" value="TRANSMEMBRANE PROTEIN 104-RELATED"/>
    <property type="match status" value="1"/>
</dbReference>
<keyword evidence="4 6" id="KW-0472">Membrane</keyword>
<dbReference type="EMBL" id="JAIFTL010000045">
    <property type="protein sequence ID" value="KAG9325225.1"/>
    <property type="molecule type" value="Genomic_DNA"/>
</dbReference>
<feature type="transmembrane region" description="Helical" evidence="6">
    <location>
        <begin position="898"/>
        <end position="921"/>
    </location>
</feature>
<evidence type="ECO:0000256" key="4">
    <source>
        <dbReference type="ARBA" id="ARBA00023136"/>
    </source>
</evidence>
<dbReference type="InterPro" id="IPR013057">
    <property type="entry name" value="AA_transpt_TM"/>
</dbReference>
<dbReference type="Proteomes" id="UP000717515">
    <property type="component" value="Unassembled WGS sequence"/>
</dbReference>
<feature type="transmembrane region" description="Helical" evidence="6">
    <location>
        <begin position="933"/>
        <end position="952"/>
    </location>
</feature>
<name>A0A9P8D1S7_MORAP</name>
<protein>
    <recommendedName>
        <fullName evidence="7">Amino acid transporter transmembrane domain-containing protein</fullName>
    </recommendedName>
</protein>
<dbReference type="GO" id="GO:0008318">
    <property type="term" value="F:protein prenyltransferase activity"/>
    <property type="evidence" value="ECO:0007669"/>
    <property type="project" value="InterPro"/>
</dbReference>
<evidence type="ECO:0000259" key="7">
    <source>
        <dbReference type="Pfam" id="PF01490"/>
    </source>
</evidence>
<gene>
    <name evidence="8" type="ORF">KVV02_004165</name>
</gene>
<dbReference type="Pfam" id="PF01239">
    <property type="entry name" value="PPTA"/>
    <property type="match status" value="2"/>
</dbReference>
<feature type="compositionally biased region" description="Basic and acidic residues" evidence="5">
    <location>
        <begin position="1094"/>
        <end position="1108"/>
    </location>
</feature>
<feature type="region of interest" description="Disordered" evidence="5">
    <location>
        <begin position="509"/>
        <end position="532"/>
    </location>
</feature>
<comment type="caution">
    <text evidence="8">The sequence shown here is derived from an EMBL/GenBank/DDBJ whole genome shotgun (WGS) entry which is preliminary data.</text>
</comment>
<feature type="transmembrane region" description="Helical" evidence="6">
    <location>
        <begin position="818"/>
        <end position="839"/>
    </location>
</feature>
<proteinExistence type="predicted"/>
<evidence type="ECO:0000313" key="9">
    <source>
        <dbReference type="Proteomes" id="UP000717515"/>
    </source>
</evidence>
<dbReference type="AlphaFoldDB" id="A0A9P8D1S7"/>
<dbReference type="GO" id="GO:0016020">
    <property type="term" value="C:membrane"/>
    <property type="evidence" value="ECO:0007669"/>
    <property type="project" value="UniProtKB-SubCell"/>
</dbReference>
<feature type="transmembrane region" description="Helical" evidence="6">
    <location>
        <begin position="958"/>
        <end position="981"/>
    </location>
</feature>
<keyword evidence="2 6" id="KW-0812">Transmembrane</keyword>
<evidence type="ECO:0000313" key="8">
    <source>
        <dbReference type="EMBL" id="KAG9325225.1"/>
    </source>
</evidence>
<feature type="domain" description="Amino acid transporter transmembrane" evidence="7">
    <location>
        <begin position="606"/>
        <end position="921"/>
    </location>
</feature>
<evidence type="ECO:0000256" key="5">
    <source>
        <dbReference type="SAM" id="MobiDB-lite"/>
    </source>
</evidence>
<organism evidence="8 9">
    <name type="scientific">Mortierella alpina</name>
    <name type="common">Oleaginous fungus</name>
    <name type="synonym">Mortierella renispora</name>
    <dbReference type="NCBI Taxonomy" id="64518"/>
    <lineage>
        <taxon>Eukaryota</taxon>
        <taxon>Fungi</taxon>
        <taxon>Fungi incertae sedis</taxon>
        <taxon>Mucoromycota</taxon>
        <taxon>Mortierellomycotina</taxon>
        <taxon>Mortierellomycetes</taxon>
        <taxon>Mortierellales</taxon>
        <taxon>Mortierellaceae</taxon>
        <taxon>Mortierella</taxon>
    </lineage>
</organism>
<evidence type="ECO:0000256" key="6">
    <source>
        <dbReference type="SAM" id="Phobius"/>
    </source>
</evidence>
<evidence type="ECO:0000256" key="2">
    <source>
        <dbReference type="ARBA" id="ARBA00022692"/>
    </source>
</evidence>
<dbReference type="Gene3D" id="1.25.40.120">
    <property type="entry name" value="Protein prenylyltransferase"/>
    <property type="match status" value="1"/>
</dbReference>
<reference evidence="8" key="1">
    <citation type="submission" date="2021-07" db="EMBL/GenBank/DDBJ databases">
        <title>Draft genome of Mortierella alpina, strain LL118, isolated from an aspen leaf litter sample.</title>
        <authorList>
            <person name="Yang S."/>
            <person name="Vinatzer B.A."/>
        </authorList>
    </citation>
    <scope>NUCLEOTIDE SEQUENCE</scope>
    <source>
        <strain evidence="8">LL118</strain>
    </source>
</reference>
<feature type="transmembrane region" description="Helical" evidence="6">
    <location>
        <begin position="754"/>
        <end position="776"/>
    </location>
</feature>
<dbReference type="SUPFAM" id="SSF48439">
    <property type="entry name" value="Protein prenylyltransferase"/>
    <property type="match status" value="1"/>
</dbReference>
<comment type="subcellular location">
    <subcellularLocation>
        <location evidence="1">Membrane</location>
    </subcellularLocation>
</comment>
<evidence type="ECO:0000256" key="1">
    <source>
        <dbReference type="ARBA" id="ARBA00004370"/>
    </source>
</evidence>
<feature type="transmembrane region" description="Helical" evidence="6">
    <location>
        <begin position="788"/>
        <end position="806"/>
    </location>
</feature>
<keyword evidence="3 6" id="KW-1133">Transmembrane helix</keyword>
<sequence>MLEGRDELGILPFLPEQESPEISPQEGVTEYPFIVQAQGTKLGIPIFCWVPLVDISYEILKDALRPAHSRATTATENETEAQEWWHDQDKCRKVMDATLCLLILCPDSFMAVNARKRLVQEGLLDPQAEVLLLDMALTFPRNCKSSGAWHHRKWLLLYMFKDHATVPIEPSVIEVHLQACHLAADRYPKCYYAWSMRHWLVEQLGRHWWEASLCSARALDSDRLQPLEQEFERMKEHMQRNISDHSTQQHLQQCMIQLGGRWVVQRLHDKDQLYSSRPEIVIQWTRGELASRQKARERWCREQLEQLQSWKEPSVRICRSAVRNAMQSTSPNPSSVRAGFSWVAKMWITELERTRSLIGRYPGHESLWYHLRFVYYGLRWLDCETDISEECWIKEDVKDGADHQEAFVSPETEAAYVDQVVAHSTTAQTNADAVEEQKRCARNYLAWVARLGSSADTRSQDPCIKTKLHDRYDSKQQPGTKYVSGLALRNTNIRLAARISAPFDEPIFRHKRHTPTSKPMRPSVQPDEASPGSAQALFMAGETGSLSARTSAVEVQATGLAAINFERRPFNHASPDLLSSSVSVRSHASSVHGGPAPSSGNNVVKDISFWGGLALLICNTTGPGSVTLPLVAQSAGWVPTLVGFLLIGTLSYLSSMFICEAMTEVPGNDHFQANVEFSNLVLCFFGRRYQVLVQVVCFLALQTTIIASIAICAQLFDNLLIQIFHRTCGIQVHPTASLICVTEQLTSASPFSGVMIMSTGALVAMVLIIPLCLMNLSENIWLQMGSCILILVIMVQWVVMFFVHGIEPARVPAVGSDISQTFGSILFNYAFITAIPSWANAKQPKVSAHKTVGTSVTTMTCLFVLVSILGGMAYDIPANSSLVQAISSAPDSTILSKIAGYTFPIAALITSIPVNMIVVRYNLIQSGTCRKKWANALSGGLPWFFAIPGMTGSGLTEAVNWCSLFLVSAANFVIPFVLYIYSKRHKEKLRRLADIEVEQIERLSREATRSSGHVDQISLAGKIGTGGWKKPFFWSRRSKSCGGQIQTPTISEEENDEKAVSFVVHGQRTADDVEPETGESKETTAAEGCSVQNSERHDKEQETGDRMHGSGTCITAASSYSKSHNRTAHPHHGTHSDAIIAPPFLGGNNYNIPGFISSRVPVSFSRSSSQLELQRSRSEDPTLDSHTAVGGPGLRASEDRLPEHDRELDTLWSLKAIPQWFPASGLVVAWSALTILLIGIIATIMFVFRSDVLVHVWWNELLSEDVC</sequence>
<dbReference type="Pfam" id="PF01490">
    <property type="entry name" value="Aa_trans"/>
    <property type="match status" value="1"/>
</dbReference>
<feature type="transmembrane region" description="Helical" evidence="6">
    <location>
        <begin position="1225"/>
        <end position="1248"/>
    </location>
</feature>
<feature type="region of interest" description="Disordered" evidence="5">
    <location>
        <begin position="1067"/>
        <end position="1111"/>
    </location>
</feature>
<evidence type="ECO:0000256" key="3">
    <source>
        <dbReference type="ARBA" id="ARBA00022989"/>
    </source>
</evidence>
<accession>A0A9P8D1S7</accession>
<feature type="transmembrane region" description="Helical" evidence="6">
    <location>
        <begin position="851"/>
        <end position="874"/>
    </location>
</feature>
<dbReference type="InterPro" id="IPR002088">
    <property type="entry name" value="Prenyl_trans_a"/>
</dbReference>
<feature type="transmembrane region" description="Helical" evidence="6">
    <location>
        <begin position="691"/>
        <end position="716"/>
    </location>
</feature>
<dbReference type="PANTHER" id="PTHR16189:SF3">
    <property type="entry name" value="AMINO ACID TRANSPORTER TRANSMEMBRANE DOMAIN-CONTAINING PROTEIN"/>
    <property type="match status" value="1"/>
</dbReference>
<feature type="region of interest" description="Disordered" evidence="5">
    <location>
        <begin position="1171"/>
        <end position="1200"/>
    </location>
</feature>